<comment type="caution">
    <text evidence="3">The sequence shown here is derived from an EMBL/GenBank/DDBJ whole genome shotgun (WGS) entry which is preliminary data.</text>
</comment>
<sequence>MRVFASCVAIALCAACGQSATPAAPGAAVPTSTAVVDVDPARVDRVRAALPTGYEFSALPDRAAPVALWGFGPAWTAEPSACGSLADPAGLHAVHGWSASGVGGIVYAVVADETVGLDQSLVDTCGTWRMSAGHTRGVVTLVHPPAIDGAATVGMITDATTTVEGGIETHSHAQTFIAYLDDHAASVTVVIDPGSSAPSLGEDVASDLLVKAVAAIRG</sequence>
<evidence type="ECO:0000259" key="2">
    <source>
        <dbReference type="Pfam" id="PF18702"/>
    </source>
</evidence>
<gene>
    <name evidence="3" type="ORF">EAH80_06970</name>
</gene>
<keyword evidence="4" id="KW-1185">Reference proteome</keyword>
<feature type="domain" description="DUF5642" evidence="2">
    <location>
        <begin position="39"/>
        <end position="217"/>
    </location>
</feature>
<feature type="signal peptide" evidence="1">
    <location>
        <begin position="1"/>
        <end position="20"/>
    </location>
</feature>
<evidence type="ECO:0000313" key="4">
    <source>
        <dbReference type="Proteomes" id="UP000320095"/>
    </source>
</evidence>
<dbReference type="Pfam" id="PF18702">
    <property type="entry name" value="DUF5642"/>
    <property type="match status" value="1"/>
</dbReference>
<feature type="chain" id="PRO_5039214594" description="DUF5642 domain-containing protein" evidence="1">
    <location>
        <begin position="21"/>
        <end position="218"/>
    </location>
</feature>
<dbReference type="InterPro" id="IPR041313">
    <property type="entry name" value="DUF5642"/>
</dbReference>
<evidence type="ECO:0000256" key="1">
    <source>
        <dbReference type="SAM" id="SignalP"/>
    </source>
</evidence>
<reference evidence="3 4" key="1">
    <citation type="journal article" date="2019" name="Environ. Microbiol.">
        <title>Species interactions and distinct microbial communities in high Arctic permafrost affected cryosols are associated with the CH4 and CO2 gas fluxes.</title>
        <authorList>
            <person name="Altshuler I."/>
            <person name="Hamel J."/>
            <person name="Turney S."/>
            <person name="Magnuson E."/>
            <person name="Levesque R."/>
            <person name="Greer C."/>
            <person name="Whyte L.G."/>
        </authorList>
    </citation>
    <scope>NUCLEOTIDE SEQUENCE [LARGE SCALE GENOMIC DNA]</scope>
    <source>
        <strain evidence="3 4">S5.20</strain>
    </source>
</reference>
<dbReference type="AlphaFoldDB" id="A0A502EFM9"/>
<dbReference type="RefSeq" id="WP_140689103.1">
    <property type="nucleotide sequence ID" value="NZ_RCZG01000002.1"/>
</dbReference>
<protein>
    <recommendedName>
        <fullName evidence="2">DUF5642 domain-containing protein</fullName>
    </recommendedName>
</protein>
<dbReference type="Proteomes" id="UP000320095">
    <property type="component" value="Unassembled WGS sequence"/>
</dbReference>
<accession>A0A502EFM9</accession>
<proteinExistence type="predicted"/>
<keyword evidence="1" id="KW-0732">Signal</keyword>
<dbReference type="EMBL" id="RCZG01000002">
    <property type="protein sequence ID" value="TPG35792.1"/>
    <property type="molecule type" value="Genomic_DNA"/>
</dbReference>
<evidence type="ECO:0000313" key="3">
    <source>
        <dbReference type="EMBL" id="TPG35792.1"/>
    </source>
</evidence>
<name>A0A502EFM9_9MYCO</name>
<dbReference type="OrthoDB" id="4641260at2"/>
<organism evidence="3 4">
    <name type="scientific">Mycolicibacterium hodleri</name>
    <dbReference type="NCBI Taxonomy" id="49897"/>
    <lineage>
        <taxon>Bacteria</taxon>
        <taxon>Bacillati</taxon>
        <taxon>Actinomycetota</taxon>
        <taxon>Actinomycetes</taxon>
        <taxon>Mycobacteriales</taxon>
        <taxon>Mycobacteriaceae</taxon>
        <taxon>Mycolicibacterium</taxon>
    </lineage>
</organism>